<evidence type="ECO:0000313" key="2">
    <source>
        <dbReference type="EMBL" id="RDD64130.1"/>
    </source>
</evidence>
<dbReference type="GO" id="GO:0046872">
    <property type="term" value="F:metal ion binding"/>
    <property type="evidence" value="ECO:0007669"/>
    <property type="project" value="InterPro"/>
</dbReference>
<evidence type="ECO:0000259" key="1">
    <source>
        <dbReference type="PROSITE" id="PS51332"/>
    </source>
</evidence>
<comment type="caution">
    <text evidence="2">The sequence shown here is derived from an EMBL/GenBank/DDBJ whole genome shotgun (WGS) entry which is preliminary data.</text>
</comment>
<evidence type="ECO:0000313" key="3">
    <source>
        <dbReference type="Proteomes" id="UP000253977"/>
    </source>
</evidence>
<dbReference type="PROSITE" id="PS51332">
    <property type="entry name" value="B12_BINDING"/>
    <property type="match status" value="1"/>
</dbReference>
<dbReference type="GO" id="GO:0031419">
    <property type="term" value="F:cobalamin binding"/>
    <property type="evidence" value="ECO:0007669"/>
    <property type="project" value="InterPro"/>
</dbReference>
<proteinExistence type="predicted"/>
<name>A0A369TFV2_9RHOB</name>
<keyword evidence="3" id="KW-1185">Reference proteome</keyword>
<dbReference type="CDD" id="cd02065">
    <property type="entry name" value="B12-binding_like"/>
    <property type="match status" value="1"/>
</dbReference>
<dbReference type="InterPro" id="IPR006158">
    <property type="entry name" value="Cobalamin-bd"/>
</dbReference>
<organism evidence="2 3">
    <name type="scientific">Thalassococcus profundi</name>
    <dbReference type="NCBI Taxonomy" id="2282382"/>
    <lineage>
        <taxon>Bacteria</taxon>
        <taxon>Pseudomonadati</taxon>
        <taxon>Pseudomonadota</taxon>
        <taxon>Alphaproteobacteria</taxon>
        <taxon>Rhodobacterales</taxon>
        <taxon>Roseobacteraceae</taxon>
        <taxon>Thalassococcus</taxon>
    </lineage>
</organism>
<dbReference type="InterPro" id="IPR003759">
    <property type="entry name" value="Cbl-bd_cap"/>
</dbReference>
<dbReference type="EMBL" id="QPMK01000028">
    <property type="protein sequence ID" value="RDD64130.1"/>
    <property type="molecule type" value="Genomic_DNA"/>
</dbReference>
<dbReference type="InterPro" id="IPR036594">
    <property type="entry name" value="Meth_synthase_dom"/>
</dbReference>
<dbReference type="Pfam" id="PF02607">
    <property type="entry name" value="B12-binding_2"/>
    <property type="match status" value="1"/>
</dbReference>
<dbReference type="Gene3D" id="1.10.1240.10">
    <property type="entry name" value="Methionine synthase domain"/>
    <property type="match status" value="1"/>
</dbReference>
<dbReference type="SUPFAM" id="SSF52242">
    <property type="entry name" value="Cobalamin (vitamin B12)-binding domain"/>
    <property type="match status" value="1"/>
</dbReference>
<dbReference type="AlphaFoldDB" id="A0A369TFV2"/>
<gene>
    <name evidence="2" type="ORF">DU478_21610</name>
</gene>
<accession>A0A369TFV2</accession>
<feature type="domain" description="B12-binding" evidence="1">
    <location>
        <begin position="143"/>
        <end position="269"/>
    </location>
</feature>
<dbReference type="InterPro" id="IPR036724">
    <property type="entry name" value="Cobalamin-bd_sf"/>
</dbReference>
<dbReference type="Proteomes" id="UP000253977">
    <property type="component" value="Unassembled WGS sequence"/>
</dbReference>
<protein>
    <recommendedName>
        <fullName evidence="1">B12-binding domain-containing protein</fullName>
    </recommendedName>
</protein>
<reference evidence="2 3" key="1">
    <citation type="submission" date="2018-07" db="EMBL/GenBank/DDBJ databases">
        <title>Thalassococcus profundi sp. nov., a marine bacterium isolated from deep seawater of Okinawa Trough.</title>
        <authorList>
            <person name="Yu M."/>
        </authorList>
    </citation>
    <scope>NUCLEOTIDE SEQUENCE [LARGE SCALE GENOMIC DNA]</scope>
    <source>
        <strain evidence="2 3">WRAS1</strain>
    </source>
</reference>
<dbReference type="Gene3D" id="3.40.50.280">
    <property type="entry name" value="Cobalamin-binding domain"/>
    <property type="match status" value="1"/>
</dbReference>
<dbReference type="Pfam" id="PF02310">
    <property type="entry name" value="B12-binding"/>
    <property type="match status" value="1"/>
</dbReference>
<dbReference type="RefSeq" id="WP_114512931.1">
    <property type="nucleotide sequence ID" value="NZ_QPMK01000028.1"/>
</dbReference>
<dbReference type="OrthoDB" id="5498228at2"/>
<sequence>MIDMPIPVRAIEGDAQGQLRAGLSQAALIVLAQEVILHLARWSDRHAHAADAAPCPAEIQGLADALVSRDPDAARRIVFHARAQGAGHESLCRNHIAPAAQRLGVMWEDDDVTFSDMAIAAGRILSILRELREMAPPFEPRGGRCALIATVPGELHSIGATMAADMLRNKGWDVDLRMGQSETDLARTLRGGGYPIVGLSASTPERIRALARAVVELRLVAPGVLIFVGGGLAELDPNIAVRVGADAAAGGAEPSLAAMEKLHLQLVSRQVP</sequence>